<comment type="similarity">
    <text evidence="8 9">Belongs to the MurJ/MviN family.</text>
</comment>
<keyword evidence="5 8" id="KW-0573">Peptidoglycan synthesis</keyword>
<dbReference type="GO" id="GO:0071555">
    <property type="term" value="P:cell wall organization"/>
    <property type="evidence" value="ECO:0007669"/>
    <property type="project" value="UniProtKB-UniRule"/>
</dbReference>
<evidence type="ECO:0000256" key="6">
    <source>
        <dbReference type="ARBA" id="ARBA00022989"/>
    </source>
</evidence>
<gene>
    <name evidence="10" type="primary">mviN</name>
    <name evidence="8" type="synonym">murJ</name>
    <name evidence="10" type="ORF">CR203_06055</name>
</gene>
<feature type="transmembrane region" description="Helical" evidence="8">
    <location>
        <begin position="466"/>
        <end position="486"/>
    </location>
</feature>
<name>A0A3A9K749_9BACI</name>
<comment type="subcellular location">
    <subcellularLocation>
        <location evidence="1 8">Cell membrane</location>
        <topology evidence="1 8">Multi-pass membrane protein</topology>
    </subcellularLocation>
</comment>
<evidence type="ECO:0000256" key="3">
    <source>
        <dbReference type="ARBA" id="ARBA00022692"/>
    </source>
</evidence>
<evidence type="ECO:0000256" key="9">
    <source>
        <dbReference type="PIRNR" id="PIRNR002869"/>
    </source>
</evidence>
<dbReference type="Pfam" id="PF03023">
    <property type="entry name" value="MurJ"/>
    <property type="match status" value="1"/>
</dbReference>
<dbReference type="InterPro" id="IPR004268">
    <property type="entry name" value="MurJ"/>
</dbReference>
<feature type="transmembrane region" description="Helical" evidence="8">
    <location>
        <begin position="374"/>
        <end position="393"/>
    </location>
</feature>
<keyword evidence="3 8" id="KW-0812">Transmembrane</keyword>
<feature type="transmembrane region" description="Helical" evidence="8">
    <location>
        <begin position="265"/>
        <end position="283"/>
    </location>
</feature>
<dbReference type="Proteomes" id="UP000281498">
    <property type="component" value="Unassembled WGS sequence"/>
</dbReference>
<evidence type="ECO:0000256" key="8">
    <source>
        <dbReference type="HAMAP-Rule" id="MF_02078"/>
    </source>
</evidence>
<dbReference type="OrthoDB" id="9804143at2"/>
<keyword evidence="4 8" id="KW-0133">Cell shape</keyword>
<comment type="pathway">
    <text evidence="8">Cell wall biogenesis; peptidoglycan biosynthesis.</text>
</comment>
<dbReference type="GO" id="GO:0009252">
    <property type="term" value="P:peptidoglycan biosynthetic process"/>
    <property type="evidence" value="ECO:0007669"/>
    <property type="project" value="UniProtKB-UniRule"/>
</dbReference>
<dbReference type="GO" id="GO:0008360">
    <property type="term" value="P:regulation of cell shape"/>
    <property type="evidence" value="ECO:0007669"/>
    <property type="project" value="UniProtKB-UniRule"/>
</dbReference>
<feature type="transmembrane region" description="Helical" evidence="8">
    <location>
        <begin position="303"/>
        <end position="321"/>
    </location>
</feature>
<comment type="caution">
    <text evidence="10">The sequence shown here is derived from an EMBL/GenBank/DDBJ whole genome shotgun (WGS) entry which is preliminary data.</text>
</comment>
<keyword evidence="7 8" id="KW-0472">Membrane</keyword>
<proteinExistence type="inferred from homology"/>
<organism evidence="10 11">
    <name type="scientific">Salipaludibacillus neizhouensis</name>
    <dbReference type="NCBI Taxonomy" id="885475"/>
    <lineage>
        <taxon>Bacteria</taxon>
        <taxon>Bacillati</taxon>
        <taxon>Bacillota</taxon>
        <taxon>Bacilli</taxon>
        <taxon>Bacillales</taxon>
        <taxon>Bacillaceae</taxon>
    </lineage>
</organism>
<feature type="transmembrane region" description="Helical" evidence="8">
    <location>
        <begin position="180"/>
        <end position="201"/>
    </location>
</feature>
<dbReference type="EMBL" id="PDOE01000002">
    <property type="protein sequence ID" value="RKL68059.1"/>
    <property type="molecule type" value="Genomic_DNA"/>
</dbReference>
<keyword evidence="8 9" id="KW-0961">Cell wall biogenesis/degradation</keyword>
<protein>
    <recommendedName>
        <fullName evidence="8">Probable lipid II flippase MurJ</fullName>
    </recommendedName>
</protein>
<dbReference type="AlphaFoldDB" id="A0A3A9K749"/>
<dbReference type="GO" id="GO:0015648">
    <property type="term" value="F:lipid-linked peptidoglycan transporter activity"/>
    <property type="evidence" value="ECO:0007669"/>
    <property type="project" value="UniProtKB-UniRule"/>
</dbReference>
<feature type="transmembrane region" description="Helical" evidence="8">
    <location>
        <begin position="222"/>
        <end position="241"/>
    </location>
</feature>
<evidence type="ECO:0000313" key="10">
    <source>
        <dbReference type="EMBL" id="RKL68059.1"/>
    </source>
</evidence>
<dbReference type="HAMAP" id="MF_02078">
    <property type="entry name" value="MurJ_MviN"/>
    <property type="match status" value="1"/>
</dbReference>
<feature type="transmembrane region" description="Helical" evidence="8">
    <location>
        <begin position="341"/>
        <end position="362"/>
    </location>
</feature>
<dbReference type="GO" id="GO:0005886">
    <property type="term" value="C:plasma membrane"/>
    <property type="evidence" value="ECO:0007669"/>
    <property type="project" value="UniProtKB-SubCell"/>
</dbReference>
<dbReference type="UniPathway" id="UPA00219"/>
<accession>A0A3A9K749</accession>
<keyword evidence="11" id="KW-1185">Reference proteome</keyword>
<dbReference type="CDD" id="cd13123">
    <property type="entry name" value="MATE_MurJ_like"/>
    <property type="match status" value="1"/>
</dbReference>
<evidence type="ECO:0000256" key="5">
    <source>
        <dbReference type="ARBA" id="ARBA00022984"/>
    </source>
</evidence>
<dbReference type="RefSeq" id="WP_110938397.1">
    <property type="nucleotide sequence ID" value="NZ_KZ614147.1"/>
</dbReference>
<evidence type="ECO:0000256" key="7">
    <source>
        <dbReference type="ARBA" id="ARBA00023136"/>
    </source>
</evidence>
<dbReference type="PIRSF" id="PIRSF002869">
    <property type="entry name" value="MviN"/>
    <property type="match status" value="1"/>
</dbReference>
<feature type="transmembrane region" description="Helical" evidence="8">
    <location>
        <begin position="38"/>
        <end position="62"/>
    </location>
</feature>
<dbReference type="PANTHER" id="PTHR47019">
    <property type="entry name" value="LIPID II FLIPPASE MURJ"/>
    <property type="match status" value="1"/>
</dbReference>
<dbReference type="InterPro" id="IPR051050">
    <property type="entry name" value="Lipid_II_flippase_MurJ/MviN"/>
</dbReference>
<dbReference type="NCBIfam" id="TIGR01695">
    <property type="entry name" value="murJ_mviN"/>
    <property type="match status" value="1"/>
</dbReference>
<keyword evidence="6 8" id="KW-1133">Transmembrane helix</keyword>
<feature type="transmembrane region" description="Helical" evidence="8">
    <location>
        <begin position="152"/>
        <end position="174"/>
    </location>
</feature>
<feature type="transmembrane region" description="Helical" evidence="8">
    <location>
        <begin position="399"/>
        <end position="419"/>
    </location>
</feature>
<evidence type="ECO:0000256" key="2">
    <source>
        <dbReference type="ARBA" id="ARBA00022475"/>
    </source>
</evidence>
<dbReference type="PANTHER" id="PTHR47019:SF1">
    <property type="entry name" value="LIPID II FLIPPASE MURJ"/>
    <property type="match status" value="1"/>
</dbReference>
<keyword evidence="2 8" id="KW-1003">Cell membrane</keyword>
<keyword evidence="8 9" id="KW-0813">Transport</keyword>
<evidence type="ECO:0000256" key="4">
    <source>
        <dbReference type="ARBA" id="ARBA00022960"/>
    </source>
</evidence>
<dbReference type="GO" id="GO:0034204">
    <property type="term" value="P:lipid translocation"/>
    <property type="evidence" value="ECO:0007669"/>
    <property type="project" value="TreeGrafter"/>
</dbReference>
<reference evidence="10 11" key="1">
    <citation type="submission" date="2017-10" db="EMBL/GenBank/DDBJ databases">
        <title>Bacillus sp. nov., a halophilic bacterium isolated from a Keqin Lake.</title>
        <authorList>
            <person name="Wang H."/>
        </authorList>
    </citation>
    <scope>NUCLEOTIDE SEQUENCE [LARGE SCALE GENOMIC DNA]</scope>
    <source>
        <strain evidence="10 11">KCTC 13187</strain>
    </source>
</reference>
<feature type="transmembrane region" description="Helical" evidence="8">
    <location>
        <begin position="440"/>
        <end position="460"/>
    </location>
</feature>
<dbReference type="PRINTS" id="PR01806">
    <property type="entry name" value="VIRFACTRMVIN"/>
</dbReference>
<feature type="transmembrane region" description="Helical" evidence="8">
    <location>
        <begin position="83"/>
        <end position="102"/>
    </location>
</feature>
<evidence type="ECO:0000256" key="1">
    <source>
        <dbReference type="ARBA" id="ARBA00004651"/>
    </source>
</evidence>
<evidence type="ECO:0000313" key="11">
    <source>
        <dbReference type="Proteomes" id="UP000281498"/>
    </source>
</evidence>
<feature type="transmembrane region" description="Helical" evidence="8">
    <location>
        <begin position="122"/>
        <end position="145"/>
    </location>
</feature>
<sequence>MKKTALILIVVTIFSKIFGFAREIILSYFYGASNISDAYLIATTIPKVIFAFIATGIATSYIPMYTNIIKNNDIPRADRFTGNLINFLLILSTLIVVLAIMFPSEIVKLFASGFEGSTFDLAVYFTRISVFEIYFASMIAIFSSYLQLKNNFIAPALMGLPLNFIIIISITLSAHYSISILPYGTVIGSACQLLFLLPFVYKKGYRHQIILDRNDIYLKKMIYLALPVIIGVSVNQINVLIDRTLASQIAIGGISALTYANRLNLFVQGIFVTSIATVMYPLISKMAVDMNISGLKKTLSESIVSINILLLPTIVAIMVFAEEVVELLFGRGAFDLQAIQMTSNALFFYSIGMIGFGLREVLSRVFYSLQDTKTPMINAAVGMVLNIVLNIILSKYLGIGGLALATSISAIFTAGLITISLRKKIGSLGIKQISFSFIKIIFSSLVMGILVSLSFNYLITILSQNIALLISIAIGVFIYIVVIYFMKIEEVNEIINAVKRKIGKKI</sequence>
<comment type="function">
    <text evidence="8 9">Involved in peptidoglycan biosynthesis. Transports lipid-linked peptidoglycan precursors from the inner to the outer leaflet of the cytoplasmic membrane.</text>
</comment>